<dbReference type="EMBL" id="BBMM01000001">
    <property type="protein sequence ID" value="GAK98510.1"/>
    <property type="molecule type" value="Genomic_DNA"/>
</dbReference>
<evidence type="ECO:0000313" key="10">
    <source>
        <dbReference type="Proteomes" id="UP000029226"/>
    </source>
</evidence>
<dbReference type="NCBIfam" id="TIGR02937">
    <property type="entry name" value="sigma70-ECF"/>
    <property type="match status" value="1"/>
</dbReference>
<protein>
    <submittedName>
        <fullName evidence="7">RNA polymerase ECF-type sigma factor</fullName>
    </submittedName>
</protein>
<evidence type="ECO:0000256" key="4">
    <source>
        <dbReference type="ARBA" id="ARBA00023125"/>
    </source>
</evidence>
<keyword evidence="4" id="KW-0238">DNA-binding</keyword>
<reference evidence="9 10" key="1">
    <citation type="journal article" date="2014" name="Genome Announc.">
        <title>Draft Genome Sequences of Marine Flavobacterium Nonlabens Strains NR17, NR24, NR27, NR32, NR33, and Ara13.</title>
        <authorList>
            <person name="Nakanishi M."/>
            <person name="Meirelles P."/>
            <person name="Suzuki R."/>
            <person name="Takatani N."/>
            <person name="Mino S."/>
            <person name="Suda W."/>
            <person name="Oshima K."/>
            <person name="Hattori M."/>
            <person name="Ohkuma M."/>
            <person name="Hosokawa M."/>
            <person name="Miyashita K."/>
            <person name="Thompson F.L."/>
            <person name="Niwa A."/>
            <person name="Sawabe T."/>
            <person name="Sawabe T."/>
        </authorList>
    </citation>
    <scope>NUCLEOTIDE SEQUENCE [LARGE SCALE GENOMIC DNA]</scope>
    <source>
        <strain evidence="7">JCM 19296</strain>
        <strain evidence="8">JCM 19314</strain>
        <strain evidence="9">JCM19296</strain>
        <strain evidence="10">JCM19314</strain>
    </source>
</reference>
<dbReference type="Proteomes" id="UP000028980">
    <property type="component" value="Unassembled WGS sequence"/>
</dbReference>
<organism evidence="7 9">
    <name type="scientific">Nonlabens ulvanivorans</name>
    <name type="common">Persicivirga ulvanivorans</name>
    <dbReference type="NCBI Taxonomy" id="906888"/>
    <lineage>
        <taxon>Bacteria</taxon>
        <taxon>Pseudomonadati</taxon>
        <taxon>Bacteroidota</taxon>
        <taxon>Flavobacteriia</taxon>
        <taxon>Flavobacteriales</taxon>
        <taxon>Flavobacteriaceae</taxon>
        <taxon>Nonlabens</taxon>
    </lineage>
</organism>
<dbReference type="PANTHER" id="PTHR43133:SF8">
    <property type="entry name" value="RNA POLYMERASE SIGMA FACTOR HI_1459-RELATED"/>
    <property type="match status" value="1"/>
</dbReference>
<proteinExistence type="inferred from homology"/>
<dbReference type="PANTHER" id="PTHR43133">
    <property type="entry name" value="RNA POLYMERASE ECF-TYPE SIGMA FACTO"/>
    <property type="match status" value="1"/>
</dbReference>
<dbReference type="Pfam" id="PF04542">
    <property type="entry name" value="Sigma70_r2"/>
    <property type="match status" value="1"/>
</dbReference>
<dbReference type="InterPro" id="IPR036388">
    <property type="entry name" value="WH-like_DNA-bd_sf"/>
</dbReference>
<keyword evidence="5" id="KW-0804">Transcription</keyword>
<keyword evidence="2" id="KW-0805">Transcription regulation</keyword>
<dbReference type="GO" id="GO:0016987">
    <property type="term" value="F:sigma factor activity"/>
    <property type="evidence" value="ECO:0007669"/>
    <property type="project" value="UniProtKB-KW"/>
</dbReference>
<gene>
    <name evidence="7" type="ORF">JCM19296_218</name>
    <name evidence="8" type="ORF">JCM19314_2541</name>
</gene>
<evidence type="ECO:0000259" key="6">
    <source>
        <dbReference type="Pfam" id="PF04542"/>
    </source>
</evidence>
<name>A0A081D6U4_NONUL</name>
<feature type="domain" description="RNA polymerase sigma-70 region 2" evidence="6">
    <location>
        <begin position="11"/>
        <end position="78"/>
    </location>
</feature>
<evidence type="ECO:0000313" key="7">
    <source>
        <dbReference type="EMBL" id="GAK74640.1"/>
    </source>
</evidence>
<comment type="similarity">
    <text evidence="1">Belongs to the sigma-70 factor family. ECF subfamily.</text>
</comment>
<dbReference type="InterPro" id="IPR013325">
    <property type="entry name" value="RNA_pol_sigma_r2"/>
</dbReference>
<sequence length="163" mass="18987">MIHIERDFKEIYNKHSDKVYRLCIGYAAGNEDLAKDWHQETFIKVWNHRKSFKGDSSISTWIYRIAVNTCLSDLRTPKRKVTTERLVSDQTDSNEITEDRTGMIQKMYHCINQLTSQNKTLILMELEEIPQSTIANTAGLEHGTLRTRLSRIRKSLLKCIKNG</sequence>
<dbReference type="InterPro" id="IPR013324">
    <property type="entry name" value="RNA_pol_sigma_r3/r4-like"/>
</dbReference>
<dbReference type="AlphaFoldDB" id="A0A081D6U4"/>
<evidence type="ECO:0000256" key="5">
    <source>
        <dbReference type="ARBA" id="ARBA00023163"/>
    </source>
</evidence>
<dbReference type="SUPFAM" id="SSF88946">
    <property type="entry name" value="Sigma2 domain of RNA polymerase sigma factors"/>
    <property type="match status" value="1"/>
</dbReference>
<keyword evidence="3" id="KW-0731">Sigma factor</keyword>
<dbReference type="RefSeq" id="WP_042244984.1">
    <property type="nucleotide sequence ID" value="NZ_CP138994.1"/>
</dbReference>
<dbReference type="Gene3D" id="1.10.1740.10">
    <property type="match status" value="1"/>
</dbReference>
<dbReference type="Proteomes" id="UP000029226">
    <property type="component" value="Unassembled WGS sequence"/>
</dbReference>
<evidence type="ECO:0000313" key="8">
    <source>
        <dbReference type="EMBL" id="GAK98510.1"/>
    </source>
</evidence>
<accession>A0A081D6U4</accession>
<evidence type="ECO:0000256" key="3">
    <source>
        <dbReference type="ARBA" id="ARBA00023082"/>
    </source>
</evidence>
<dbReference type="SUPFAM" id="SSF88659">
    <property type="entry name" value="Sigma3 and sigma4 domains of RNA polymerase sigma factors"/>
    <property type="match status" value="1"/>
</dbReference>
<comment type="caution">
    <text evidence="7">The sequence shown here is derived from an EMBL/GenBank/DDBJ whole genome shotgun (WGS) entry which is preliminary data.</text>
</comment>
<dbReference type="EMBL" id="BBLG01000001">
    <property type="protein sequence ID" value="GAK74640.1"/>
    <property type="molecule type" value="Genomic_DNA"/>
</dbReference>
<dbReference type="Gene3D" id="1.10.10.10">
    <property type="entry name" value="Winged helix-like DNA-binding domain superfamily/Winged helix DNA-binding domain"/>
    <property type="match status" value="1"/>
</dbReference>
<dbReference type="InterPro" id="IPR039425">
    <property type="entry name" value="RNA_pol_sigma-70-like"/>
</dbReference>
<dbReference type="InterPro" id="IPR014284">
    <property type="entry name" value="RNA_pol_sigma-70_dom"/>
</dbReference>
<dbReference type="GO" id="GO:0003677">
    <property type="term" value="F:DNA binding"/>
    <property type="evidence" value="ECO:0007669"/>
    <property type="project" value="UniProtKB-KW"/>
</dbReference>
<evidence type="ECO:0000313" key="9">
    <source>
        <dbReference type="Proteomes" id="UP000028980"/>
    </source>
</evidence>
<evidence type="ECO:0000256" key="2">
    <source>
        <dbReference type="ARBA" id="ARBA00023015"/>
    </source>
</evidence>
<evidence type="ECO:0000256" key="1">
    <source>
        <dbReference type="ARBA" id="ARBA00010641"/>
    </source>
</evidence>
<dbReference type="GO" id="GO:0006352">
    <property type="term" value="P:DNA-templated transcription initiation"/>
    <property type="evidence" value="ECO:0007669"/>
    <property type="project" value="InterPro"/>
</dbReference>
<dbReference type="InterPro" id="IPR007627">
    <property type="entry name" value="RNA_pol_sigma70_r2"/>
</dbReference>